<dbReference type="PANTHER" id="PTHR37574:SF1">
    <property type="entry name" value="LIPASE B"/>
    <property type="match status" value="1"/>
</dbReference>
<dbReference type="GO" id="GO:0016042">
    <property type="term" value="P:lipid catabolic process"/>
    <property type="evidence" value="ECO:0007669"/>
    <property type="project" value="InterPro"/>
</dbReference>
<dbReference type="RefSeq" id="WP_112280760.1">
    <property type="nucleotide sequence ID" value="NZ_MASW01000001.1"/>
</dbReference>
<sequence>MSRFAVLLLALACSIVLAPPADASEGPPLRVPPDRLAAALGCSPGVADAGRDPVLLVPGTTLTPREFSWNYVPALRAQGVPYCTVTLPDNGMADIQVAAEYVVHAIRTVHAASGRAVDIVGHSQGGMVPRWALKYWPDTRSMVDDLVGLAPSNHGTIVANTICPPGCAPSFWQQRRNSAFLRALNSGPETWQGIDYTVVYTRLDEVVAPNWDERGSSSLRTGAGTISNIAVQDLCPLRPAEHLAVGTYDAVSYALAADALNHDGPADQARVGRDVCARQLMPYVDPVRFPANEARLATTAATQLALYPRVPAEPPLAPYAGADAR</sequence>
<gene>
    <name evidence="2" type="ORF">BAY60_05665</name>
</gene>
<dbReference type="AlphaFoldDB" id="A0A2V4BBS5"/>
<dbReference type="Pfam" id="PF01674">
    <property type="entry name" value="Lipase_2"/>
    <property type="match status" value="1"/>
</dbReference>
<dbReference type="InterPro" id="IPR002918">
    <property type="entry name" value="Lipase_EstA/Esterase_EstB"/>
</dbReference>
<protein>
    <submittedName>
        <fullName evidence="2">Lipase</fullName>
    </submittedName>
</protein>
<dbReference type="InterPro" id="IPR029058">
    <property type="entry name" value="AB_hydrolase_fold"/>
</dbReference>
<feature type="signal peptide" evidence="1">
    <location>
        <begin position="1"/>
        <end position="23"/>
    </location>
</feature>
<evidence type="ECO:0000256" key="1">
    <source>
        <dbReference type="SAM" id="SignalP"/>
    </source>
</evidence>
<organism evidence="2 3">
    <name type="scientific">Prauserella muralis</name>
    <dbReference type="NCBI Taxonomy" id="588067"/>
    <lineage>
        <taxon>Bacteria</taxon>
        <taxon>Bacillati</taxon>
        <taxon>Actinomycetota</taxon>
        <taxon>Actinomycetes</taxon>
        <taxon>Pseudonocardiales</taxon>
        <taxon>Pseudonocardiaceae</taxon>
        <taxon>Prauserella</taxon>
    </lineage>
</organism>
<comment type="caution">
    <text evidence="2">The sequence shown here is derived from an EMBL/GenBank/DDBJ whole genome shotgun (WGS) entry which is preliminary data.</text>
</comment>
<keyword evidence="1" id="KW-0732">Signal</keyword>
<feature type="chain" id="PRO_5016026728" evidence="1">
    <location>
        <begin position="24"/>
        <end position="325"/>
    </location>
</feature>
<reference evidence="2 3" key="1">
    <citation type="submission" date="2016-07" db="EMBL/GenBank/DDBJ databases">
        <title>Draft genome sequence of Prauserella muralis DSM 45305, isolated from a mould-covered wall in an indoor environment.</title>
        <authorList>
            <person name="Ruckert C."/>
            <person name="Albersmeier A."/>
            <person name="Jiang C.-L."/>
            <person name="Jiang Y."/>
            <person name="Kalinowski J."/>
            <person name="Schneider O."/>
            <person name="Winkler A."/>
            <person name="Zotchev S.B."/>
        </authorList>
    </citation>
    <scope>NUCLEOTIDE SEQUENCE [LARGE SCALE GENOMIC DNA]</scope>
    <source>
        <strain evidence="2 3">DSM 45305</strain>
    </source>
</reference>
<dbReference type="EMBL" id="MASW01000001">
    <property type="protein sequence ID" value="PXY32748.1"/>
    <property type="molecule type" value="Genomic_DNA"/>
</dbReference>
<dbReference type="PANTHER" id="PTHR37574">
    <property type="entry name" value="LIPASE B"/>
    <property type="match status" value="1"/>
</dbReference>
<evidence type="ECO:0000313" key="3">
    <source>
        <dbReference type="Proteomes" id="UP000249915"/>
    </source>
</evidence>
<dbReference type="OrthoDB" id="8871309at2"/>
<dbReference type="SUPFAM" id="SSF53474">
    <property type="entry name" value="alpha/beta-Hydrolases"/>
    <property type="match status" value="1"/>
</dbReference>
<evidence type="ECO:0000313" key="2">
    <source>
        <dbReference type="EMBL" id="PXY32748.1"/>
    </source>
</evidence>
<dbReference type="InterPro" id="IPR053228">
    <property type="entry name" value="Stereospecific_Lipase"/>
</dbReference>
<dbReference type="Gene3D" id="3.40.50.1820">
    <property type="entry name" value="alpha/beta hydrolase"/>
    <property type="match status" value="1"/>
</dbReference>
<keyword evidence="3" id="KW-1185">Reference proteome</keyword>
<dbReference type="GO" id="GO:0016787">
    <property type="term" value="F:hydrolase activity"/>
    <property type="evidence" value="ECO:0007669"/>
    <property type="project" value="InterPro"/>
</dbReference>
<name>A0A2V4BBS5_9PSEU</name>
<dbReference type="Proteomes" id="UP000249915">
    <property type="component" value="Unassembled WGS sequence"/>
</dbReference>
<proteinExistence type="predicted"/>
<accession>A0A2V4BBS5</accession>